<dbReference type="Proteomes" id="UP000298416">
    <property type="component" value="Unassembled WGS sequence"/>
</dbReference>
<proteinExistence type="inferred from homology"/>
<dbReference type="Pfam" id="PF02519">
    <property type="entry name" value="Auxin_inducible"/>
    <property type="match status" value="1"/>
</dbReference>
<evidence type="ECO:0000313" key="3">
    <source>
        <dbReference type="Proteomes" id="UP000298416"/>
    </source>
</evidence>
<dbReference type="PANTHER" id="PTHR31374:SF28">
    <property type="entry name" value="SAUR-LIKE AUXIN-RESPONSIVE PROTEIN FAMILY"/>
    <property type="match status" value="1"/>
</dbReference>
<sequence length="124" mass="13899">MKKLGSIKKLGQMKILAKKVKSIGSNEASYDDNLLGDDLSEATTPVGTFPLYVGKCRQRFVVPTGYLSHPLFKIMLEKAYNEFGFDQRDVLVVPCSVAAFEEVISAIQWCNPKFDFGELVQEFI</sequence>
<name>A0A8X8YQL5_SALSN</name>
<dbReference type="AlphaFoldDB" id="A0A8X8YQL5"/>
<reference evidence="2" key="2">
    <citation type="submission" date="2020-08" db="EMBL/GenBank/DDBJ databases">
        <title>Plant Genome Project.</title>
        <authorList>
            <person name="Zhang R.-G."/>
        </authorList>
    </citation>
    <scope>NUCLEOTIDE SEQUENCE</scope>
    <source>
        <strain evidence="2">Huo1</strain>
        <tissue evidence="2">Leaf</tissue>
    </source>
</reference>
<accession>A0A8X8YQL5</accession>
<protein>
    <recommendedName>
        <fullName evidence="4">SAUR family protein</fullName>
    </recommendedName>
</protein>
<evidence type="ECO:0008006" key="4">
    <source>
        <dbReference type="Google" id="ProtNLM"/>
    </source>
</evidence>
<dbReference type="EMBL" id="PNBA02000002">
    <property type="protein sequence ID" value="KAG6433908.1"/>
    <property type="molecule type" value="Genomic_DNA"/>
</dbReference>
<keyword evidence="3" id="KW-1185">Reference proteome</keyword>
<reference evidence="2" key="1">
    <citation type="submission" date="2018-01" db="EMBL/GenBank/DDBJ databases">
        <authorList>
            <person name="Mao J.F."/>
        </authorList>
    </citation>
    <scope>NUCLEOTIDE SEQUENCE</scope>
    <source>
        <strain evidence="2">Huo1</strain>
        <tissue evidence="2">Leaf</tissue>
    </source>
</reference>
<evidence type="ECO:0000256" key="1">
    <source>
        <dbReference type="ARBA" id="ARBA00006974"/>
    </source>
</evidence>
<comment type="caution">
    <text evidence="2">The sequence shown here is derived from an EMBL/GenBank/DDBJ whole genome shotgun (WGS) entry which is preliminary data.</text>
</comment>
<comment type="similarity">
    <text evidence="1">Belongs to the ARG7 family.</text>
</comment>
<evidence type="ECO:0000313" key="2">
    <source>
        <dbReference type="EMBL" id="KAG6433908.1"/>
    </source>
</evidence>
<dbReference type="GO" id="GO:0009733">
    <property type="term" value="P:response to auxin"/>
    <property type="evidence" value="ECO:0007669"/>
    <property type="project" value="InterPro"/>
</dbReference>
<dbReference type="PANTHER" id="PTHR31374">
    <property type="entry name" value="AUXIN-INDUCED PROTEIN-LIKE-RELATED"/>
    <property type="match status" value="1"/>
</dbReference>
<gene>
    <name evidence="2" type="ORF">SASPL_105527</name>
</gene>
<dbReference type="InterPro" id="IPR003676">
    <property type="entry name" value="SAUR_fam"/>
</dbReference>
<organism evidence="2">
    <name type="scientific">Salvia splendens</name>
    <name type="common">Scarlet sage</name>
    <dbReference type="NCBI Taxonomy" id="180675"/>
    <lineage>
        <taxon>Eukaryota</taxon>
        <taxon>Viridiplantae</taxon>
        <taxon>Streptophyta</taxon>
        <taxon>Embryophyta</taxon>
        <taxon>Tracheophyta</taxon>
        <taxon>Spermatophyta</taxon>
        <taxon>Magnoliopsida</taxon>
        <taxon>eudicotyledons</taxon>
        <taxon>Gunneridae</taxon>
        <taxon>Pentapetalae</taxon>
        <taxon>asterids</taxon>
        <taxon>lamiids</taxon>
        <taxon>Lamiales</taxon>
        <taxon>Lamiaceae</taxon>
        <taxon>Nepetoideae</taxon>
        <taxon>Mentheae</taxon>
        <taxon>Salviinae</taxon>
        <taxon>Salvia</taxon>
        <taxon>Salvia subgen. Calosphace</taxon>
        <taxon>core Calosphace</taxon>
    </lineage>
</organism>